<feature type="region of interest" description="Disordered" evidence="1">
    <location>
        <begin position="27"/>
        <end position="55"/>
    </location>
</feature>
<name>A0A7J7HVM8_CAMSI</name>
<organism evidence="2 3">
    <name type="scientific">Camellia sinensis</name>
    <name type="common">Tea plant</name>
    <name type="synonym">Thea sinensis</name>
    <dbReference type="NCBI Taxonomy" id="4442"/>
    <lineage>
        <taxon>Eukaryota</taxon>
        <taxon>Viridiplantae</taxon>
        <taxon>Streptophyta</taxon>
        <taxon>Embryophyta</taxon>
        <taxon>Tracheophyta</taxon>
        <taxon>Spermatophyta</taxon>
        <taxon>Magnoliopsida</taxon>
        <taxon>eudicotyledons</taxon>
        <taxon>Gunneridae</taxon>
        <taxon>Pentapetalae</taxon>
        <taxon>asterids</taxon>
        <taxon>Ericales</taxon>
        <taxon>Theaceae</taxon>
        <taxon>Camellia</taxon>
    </lineage>
</organism>
<evidence type="ECO:0000313" key="3">
    <source>
        <dbReference type="Proteomes" id="UP000593564"/>
    </source>
</evidence>
<proteinExistence type="predicted"/>
<accession>A0A7J7HVM8</accession>
<evidence type="ECO:0000313" key="2">
    <source>
        <dbReference type="EMBL" id="KAF5956910.1"/>
    </source>
</evidence>
<reference evidence="3" key="1">
    <citation type="journal article" date="2020" name="Nat. Commun.">
        <title>Genome assembly of wild tea tree DASZ reveals pedigree and selection history of tea varieties.</title>
        <authorList>
            <person name="Zhang W."/>
            <person name="Zhang Y."/>
            <person name="Qiu H."/>
            <person name="Guo Y."/>
            <person name="Wan H."/>
            <person name="Zhang X."/>
            <person name="Scossa F."/>
            <person name="Alseekh S."/>
            <person name="Zhang Q."/>
            <person name="Wang P."/>
            <person name="Xu L."/>
            <person name="Schmidt M.H."/>
            <person name="Jia X."/>
            <person name="Li D."/>
            <person name="Zhu A."/>
            <person name="Guo F."/>
            <person name="Chen W."/>
            <person name="Ni D."/>
            <person name="Usadel B."/>
            <person name="Fernie A.R."/>
            <person name="Wen W."/>
        </authorList>
    </citation>
    <scope>NUCLEOTIDE SEQUENCE [LARGE SCALE GENOMIC DNA]</scope>
    <source>
        <strain evidence="3">cv. G240</strain>
    </source>
</reference>
<evidence type="ECO:0000256" key="1">
    <source>
        <dbReference type="SAM" id="MobiDB-lite"/>
    </source>
</evidence>
<protein>
    <submittedName>
        <fullName evidence="2">Uncharacterized protein</fullName>
    </submittedName>
</protein>
<sequence length="55" mass="6652">MYIYYKQTEHQAKPKTEHETNICKYMKQSMKPKPKTDLLLQPKQKTEHETNTNRA</sequence>
<feature type="compositionally biased region" description="Basic and acidic residues" evidence="1">
    <location>
        <begin position="44"/>
        <end position="55"/>
    </location>
</feature>
<gene>
    <name evidence="2" type="ORF">HYC85_004135</name>
</gene>
<dbReference type="Proteomes" id="UP000593564">
    <property type="component" value="Unassembled WGS sequence"/>
</dbReference>
<dbReference type="AlphaFoldDB" id="A0A7J7HVM8"/>
<comment type="caution">
    <text evidence="2">The sequence shown here is derived from an EMBL/GenBank/DDBJ whole genome shotgun (WGS) entry which is preliminary data.</text>
</comment>
<dbReference type="EMBL" id="JACBKZ010000002">
    <property type="protein sequence ID" value="KAF5956910.1"/>
    <property type="molecule type" value="Genomic_DNA"/>
</dbReference>
<reference evidence="2 3" key="2">
    <citation type="submission" date="2020-07" db="EMBL/GenBank/DDBJ databases">
        <title>Genome assembly of wild tea tree DASZ reveals pedigree and selection history of tea varieties.</title>
        <authorList>
            <person name="Zhang W."/>
        </authorList>
    </citation>
    <scope>NUCLEOTIDE SEQUENCE [LARGE SCALE GENOMIC DNA]</scope>
    <source>
        <strain evidence="3">cv. G240</strain>
        <tissue evidence="2">Leaf</tissue>
    </source>
</reference>
<keyword evidence="3" id="KW-1185">Reference proteome</keyword>